<dbReference type="GeneID" id="17358324"/>
<accession>E1Z5U5</accession>
<dbReference type="Proteomes" id="UP000008141">
    <property type="component" value="Unassembled WGS sequence"/>
</dbReference>
<dbReference type="AlphaFoldDB" id="E1Z5U5"/>
<gene>
    <name evidence="1" type="ORF">CHLNCDRAFT_140633</name>
</gene>
<keyword evidence="2" id="KW-1185">Reference proteome</keyword>
<name>E1Z5U5_CHLVA</name>
<evidence type="ECO:0000313" key="2">
    <source>
        <dbReference type="Proteomes" id="UP000008141"/>
    </source>
</evidence>
<organism evidence="2">
    <name type="scientific">Chlorella variabilis</name>
    <name type="common">Green alga</name>
    <dbReference type="NCBI Taxonomy" id="554065"/>
    <lineage>
        <taxon>Eukaryota</taxon>
        <taxon>Viridiplantae</taxon>
        <taxon>Chlorophyta</taxon>
        <taxon>core chlorophytes</taxon>
        <taxon>Trebouxiophyceae</taxon>
        <taxon>Chlorellales</taxon>
        <taxon>Chlorellaceae</taxon>
        <taxon>Chlorella clade</taxon>
        <taxon>Chlorella</taxon>
    </lineage>
</organism>
<protein>
    <submittedName>
        <fullName evidence="1">Expressed protein</fullName>
    </submittedName>
</protein>
<dbReference type="InParanoid" id="E1Z5U5"/>
<reference evidence="1 2" key="1">
    <citation type="journal article" date="2010" name="Plant Cell">
        <title>The Chlorella variabilis NC64A genome reveals adaptation to photosymbiosis, coevolution with viruses, and cryptic sex.</title>
        <authorList>
            <person name="Blanc G."/>
            <person name="Duncan G."/>
            <person name="Agarkova I."/>
            <person name="Borodovsky M."/>
            <person name="Gurnon J."/>
            <person name="Kuo A."/>
            <person name="Lindquist E."/>
            <person name="Lucas S."/>
            <person name="Pangilinan J."/>
            <person name="Polle J."/>
            <person name="Salamov A."/>
            <person name="Terry A."/>
            <person name="Yamada T."/>
            <person name="Dunigan D.D."/>
            <person name="Grigoriev I.V."/>
            <person name="Claverie J.M."/>
            <person name="Van Etten J.L."/>
        </authorList>
    </citation>
    <scope>NUCLEOTIDE SEQUENCE [LARGE SCALE GENOMIC DNA]</scope>
    <source>
        <strain evidence="1 2">NC64A</strain>
    </source>
</reference>
<sequence>MEPSPAWGVRPWWEHGVPCRDYARPSAEQGCSEQTYVSTECTTEVDPATGDPVKRCVKLYKRYLKPEKVDEQKEEMMARGEGAQQLEPNLVELPGRLPAAAGPSGVAAPGVEGVGHAVQEFLRFAEELQEQMVPGTMHLDQAPPAPARPYCEAEVQQQQRGPGEEEQPFGWLGGLLFGKRRAAQEGSGGRRWQADDSMWREFERDFTEV</sequence>
<dbReference type="EMBL" id="GL433837">
    <property type="protein sequence ID" value="EFN58818.1"/>
    <property type="molecule type" value="Genomic_DNA"/>
</dbReference>
<dbReference type="OrthoDB" id="1903104at2759"/>
<dbReference type="RefSeq" id="XP_005850920.1">
    <property type="nucleotide sequence ID" value="XM_005850858.1"/>
</dbReference>
<evidence type="ECO:0000313" key="1">
    <source>
        <dbReference type="EMBL" id="EFN58818.1"/>
    </source>
</evidence>
<proteinExistence type="predicted"/>
<dbReference type="KEGG" id="cvr:CHLNCDRAFT_140633"/>